<sequence>MTRWTEFIDAPLYIHPNGREVEAEAEWRLDCEEYPAEPFSHGGSRGTELEVSAHLIRWGGNRTREDAVRLYGEDEIKRQEAWASASYSAEDV</sequence>
<gene>
    <name evidence="1" type="ORF">SAMN04489858_109132</name>
</gene>
<proteinExistence type="predicted"/>
<organism evidence="1 2">
    <name type="scientific">Paracoccus homiensis</name>
    <dbReference type="NCBI Taxonomy" id="364199"/>
    <lineage>
        <taxon>Bacteria</taxon>
        <taxon>Pseudomonadati</taxon>
        <taxon>Pseudomonadota</taxon>
        <taxon>Alphaproteobacteria</taxon>
        <taxon>Rhodobacterales</taxon>
        <taxon>Paracoccaceae</taxon>
        <taxon>Paracoccus</taxon>
    </lineage>
</organism>
<dbReference type="STRING" id="364199.SAMN04489858_109132"/>
<evidence type="ECO:0000313" key="1">
    <source>
        <dbReference type="EMBL" id="SET75886.1"/>
    </source>
</evidence>
<dbReference type="EMBL" id="FOHO01000009">
    <property type="protein sequence ID" value="SET75886.1"/>
    <property type="molecule type" value="Genomic_DNA"/>
</dbReference>
<dbReference type="OrthoDB" id="9919378at2"/>
<protein>
    <submittedName>
        <fullName evidence="1">Uncharacterized protein</fullName>
    </submittedName>
</protein>
<evidence type="ECO:0000313" key="2">
    <source>
        <dbReference type="Proteomes" id="UP000199180"/>
    </source>
</evidence>
<name>A0A1I0GZU2_9RHOB</name>
<keyword evidence="2" id="KW-1185">Reference proteome</keyword>
<dbReference type="RefSeq" id="WP_090735754.1">
    <property type="nucleotide sequence ID" value="NZ_FOHO01000009.1"/>
</dbReference>
<dbReference type="Proteomes" id="UP000199180">
    <property type="component" value="Unassembled WGS sequence"/>
</dbReference>
<dbReference type="AlphaFoldDB" id="A0A1I0GZU2"/>
<reference evidence="1 2" key="1">
    <citation type="submission" date="2016-10" db="EMBL/GenBank/DDBJ databases">
        <authorList>
            <person name="de Groot N.N."/>
        </authorList>
    </citation>
    <scope>NUCLEOTIDE SEQUENCE [LARGE SCALE GENOMIC DNA]</scope>
    <source>
        <strain evidence="1 2">DSM 17862</strain>
    </source>
</reference>
<accession>A0A1I0GZU2</accession>